<dbReference type="GeneID" id="63733405"/>
<organism evidence="2 3">
    <name type="scientific">Aspergillus versicolor CBS 583.65</name>
    <dbReference type="NCBI Taxonomy" id="1036611"/>
    <lineage>
        <taxon>Eukaryota</taxon>
        <taxon>Fungi</taxon>
        <taxon>Dikarya</taxon>
        <taxon>Ascomycota</taxon>
        <taxon>Pezizomycotina</taxon>
        <taxon>Eurotiomycetes</taxon>
        <taxon>Eurotiomycetidae</taxon>
        <taxon>Eurotiales</taxon>
        <taxon>Aspergillaceae</taxon>
        <taxon>Aspergillus</taxon>
        <taxon>Aspergillus subgen. Nidulantes</taxon>
    </lineage>
</organism>
<dbReference type="PANTHER" id="PTHR43194">
    <property type="entry name" value="HYDROLASE ALPHA/BETA FOLD FAMILY"/>
    <property type="match status" value="1"/>
</dbReference>
<proteinExistence type="predicted"/>
<dbReference type="STRING" id="1036611.A0A1L9PV82"/>
<dbReference type="OrthoDB" id="94039at2759"/>
<dbReference type="RefSeq" id="XP_040671098.1">
    <property type="nucleotide sequence ID" value="XM_040817894.1"/>
</dbReference>
<sequence>MRSVTSSALLRESRLVPAAHPRALSTVKSPDDRLFVSVNEYRPETATSGVTLLLTHGTSFCKELWEPLIEFWLREGGPLRISAVFALDAVNHGDSAVANEKQLGSSTYWPDHSRDILKVLDHLGATRPLIGIGHSFGGGTLAHASLMQPLRFDATILVEPVLFQMREQTAAISRQALKRRDTWENLEETYTAISGSKGFSDWTTDQRERYAVYATRDRTSDCGVVRTLKTTKEQESATYLAAPYPTIIDLLSASREPRYYILGERSPVLNKDCQAAVEKMAQIHGDVKYIQDGGHLLPMTHPIELGVILEQTIITAMSKIGTVRCHF</sequence>
<dbReference type="VEuPathDB" id="FungiDB:ASPVEDRAFT_86691"/>
<dbReference type="EMBL" id="KV878132">
    <property type="protein sequence ID" value="OJJ05336.1"/>
    <property type="molecule type" value="Genomic_DNA"/>
</dbReference>
<protein>
    <recommendedName>
        <fullName evidence="1">AB hydrolase-1 domain-containing protein</fullName>
    </recommendedName>
</protein>
<reference evidence="3" key="1">
    <citation type="journal article" date="2017" name="Genome Biol.">
        <title>Comparative genomics reveals high biological diversity and specific adaptations in the industrially and medically important fungal genus Aspergillus.</title>
        <authorList>
            <person name="de Vries R.P."/>
            <person name="Riley R."/>
            <person name="Wiebenga A."/>
            <person name="Aguilar-Osorio G."/>
            <person name="Amillis S."/>
            <person name="Uchima C.A."/>
            <person name="Anderluh G."/>
            <person name="Asadollahi M."/>
            <person name="Askin M."/>
            <person name="Barry K."/>
            <person name="Battaglia E."/>
            <person name="Bayram O."/>
            <person name="Benocci T."/>
            <person name="Braus-Stromeyer S.A."/>
            <person name="Caldana C."/>
            <person name="Canovas D."/>
            <person name="Cerqueira G.C."/>
            <person name="Chen F."/>
            <person name="Chen W."/>
            <person name="Choi C."/>
            <person name="Clum A."/>
            <person name="Dos Santos R.A."/>
            <person name="Damasio A.R."/>
            <person name="Diallinas G."/>
            <person name="Emri T."/>
            <person name="Fekete E."/>
            <person name="Flipphi M."/>
            <person name="Freyberg S."/>
            <person name="Gallo A."/>
            <person name="Gournas C."/>
            <person name="Habgood R."/>
            <person name="Hainaut M."/>
            <person name="Harispe M.L."/>
            <person name="Henrissat B."/>
            <person name="Hilden K.S."/>
            <person name="Hope R."/>
            <person name="Hossain A."/>
            <person name="Karabika E."/>
            <person name="Karaffa L."/>
            <person name="Karanyi Z."/>
            <person name="Krasevec N."/>
            <person name="Kuo A."/>
            <person name="Kusch H."/>
            <person name="LaButti K."/>
            <person name="Lagendijk E.L."/>
            <person name="Lapidus A."/>
            <person name="Levasseur A."/>
            <person name="Lindquist E."/>
            <person name="Lipzen A."/>
            <person name="Logrieco A.F."/>
            <person name="MacCabe A."/>
            <person name="Maekelae M.R."/>
            <person name="Malavazi I."/>
            <person name="Melin P."/>
            <person name="Meyer V."/>
            <person name="Mielnichuk N."/>
            <person name="Miskei M."/>
            <person name="Molnar A.P."/>
            <person name="Mule G."/>
            <person name="Ngan C.Y."/>
            <person name="Orejas M."/>
            <person name="Orosz E."/>
            <person name="Ouedraogo J.P."/>
            <person name="Overkamp K.M."/>
            <person name="Park H.-S."/>
            <person name="Perrone G."/>
            <person name="Piumi F."/>
            <person name="Punt P.J."/>
            <person name="Ram A.F."/>
            <person name="Ramon A."/>
            <person name="Rauscher S."/>
            <person name="Record E."/>
            <person name="Riano-Pachon D.M."/>
            <person name="Robert V."/>
            <person name="Roehrig J."/>
            <person name="Ruller R."/>
            <person name="Salamov A."/>
            <person name="Salih N.S."/>
            <person name="Samson R.A."/>
            <person name="Sandor E."/>
            <person name="Sanguinetti M."/>
            <person name="Schuetze T."/>
            <person name="Sepcic K."/>
            <person name="Shelest E."/>
            <person name="Sherlock G."/>
            <person name="Sophianopoulou V."/>
            <person name="Squina F.M."/>
            <person name="Sun H."/>
            <person name="Susca A."/>
            <person name="Todd R.B."/>
            <person name="Tsang A."/>
            <person name="Unkles S.E."/>
            <person name="van de Wiele N."/>
            <person name="van Rossen-Uffink D."/>
            <person name="Oliveira J.V."/>
            <person name="Vesth T.C."/>
            <person name="Visser J."/>
            <person name="Yu J.-H."/>
            <person name="Zhou M."/>
            <person name="Andersen M.R."/>
            <person name="Archer D.B."/>
            <person name="Baker S.E."/>
            <person name="Benoit I."/>
            <person name="Brakhage A.A."/>
            <person name="Braus G.H."/>
            <person name="Fischer R."/>
            <person name="Frisvad J.C."/>
            <person name="Goldman G.H."/>
            <person name="Houbraken J."/>
            <person name="Oakley B."/>
            <person name="Pocsi I."/>
            <person name="Scazzocchio C."/>
            <person name="Seiboth B."/>
            <person name="vanKuyk P.A."/>
            <person name="Wortman J."/>
            <person name="Dyer P.S."/>
            <person name="Grigoriev I.V."/>
        </authorList>
    </citation>
    <scope>NUCLEOTIDE SEQUENCE [LARGE SCALE GENOMIC DNA]</scope>
    <source>
        <strain evidence="3">CBS 583.65</strain>
    </source>
</reference>
<dbReference type="InterPro" id="IPR050228">
    <property type="entry name" value="Carboxylesterase_BioH"/>
</dbReference>
<accession>A0A1L9PV82</accession>
<dbReference type="Proteomes" id="UP000184073">
    <property type="component" value="Unassembled WGS sequence"/>
</dbReference>
<evidence type="ECO:0000313" key="3">
    <source>
        <dbReference type="Proteomes" id="UP000184073"/>
    </source>
</evidence>
<dbReference type="PANTHER" id="PTHR43194:SF2">
    <property type="entry name" value="PEROXISOMAL MEMBRANE PROTEIN LPX1"/>
    <property type="match status" value="1"/>
</dbReference>
<keyword evidence="3" id="KW-1185">Reference proteome</keyword>
<dbReference type="Pfam" id="PF12697">
    <property type="entry name" value="Abhydrolase_6"/>
    <property type="match status" value="1"/>
</dbReference>
<dbReference type="Gene3D" id="3.40.50.1820">
    <property type="entry name" value="alpha/beta hydrolase"/>
    <property type="match status" value="1"/>
</dbReference>
<dbReference type="AlphaFoldDB" id="A0A1L9PV82"/>
<dbReference type="InterPro" id="IPR029058">
    <property type="entry name" value="AB_hydrolase_fold"/>
</dbReference>
<dbReference type="SUPFAM" id="SSF53474">
    <property type="entry name" value="alpha/beta-Hydrolases"/>
    <property type="match status" value="1"/>
</dbReference>
<evidence type="ECO:0000259" key="1">
    <source>
        <dbReference type="Pfam" id="PF12697"/>
    </source>
</evidence>
<name>A0A1L9PV82_ASPVE</name>
<dbReference type="InterPro" id="IPR000073">
    <property type="entry name" value="AB_hydrolase_1"/>
</dbReference>
<gene>
    <name evidence="2" type="ORF">ASPVEDRAFT_86691</name>
</gene>
<feature type="domain" description="AB hydrolase-1" evidence="1">
    <location>
        <begin position="52"/>
        <end position="304"/>
    </location>
</feature>
<evidence type="ECO:0000313" key="2">
    <source>
        <dbReference type="EMBL" id="OJJ05336.1"/>
    </source>
</evidence>